<dbReference type="PROSITE" id="PS51866">
    <property type="entry name" value="MOP"/>
    <property type="match status" value="1"/>
</dbReference>
<keyword evidence="5" id="KW-1185">Reference proteome</keyword>
<protein>
    <submittedName>
        <fullName evidence="4">TOBE domain protein</fullName>
    </submittedName>
</protein>
<dbReference type="InterPro" id="IPR008995">
    <property type="entry name" value="Mo/tungstate-bd_C_term_dom"/>
</dbReference>
<dbReference type="STRING" id="497965.Cyan7822_2293"/>
<dbReference type="HOGENOM" id="CLU_1659942_0_0_3"/>
<dbReference type="EMBL" id="CP002198">
    <property type="protein sequence ID" value="ADN14271.1"/>
    <property type="molecule type" value="Genomic_DNA"/>
</dbReference>
<reference evidence="5" key="1">
    <citation type="journal article" date="2011" name="MBio">
        <title>Novel metabolic attributes of the genus Cyanothece, comprising a group of unicellular nitrogen-fixing Cyanobacteria.</title>
        <authorList>
            <person name="Bandyopadhyay A."/>
            <person name="Elvitigala T."/>
            <person name="Welsh E."/>
            <person name="Stockel J."/>
            <person name="Liberton M."/>
            <person name="Min H."/>
            <person name="Sherman L.A."/>
            <person name="Pakrasi H.B."/>
        </authorList>
    </citation>
    <scope>NUCLEOTIDE SEQUENCE [LARGE SCALE GENOMIC DNA]</scope>
    <source>
        <strain evidence="5">PCC 7822</strain>
    </source>
</reference>
<sequence>MPRKQQGWITFQSSTAEREILEQYCQQVQRSKTEVLRDFLRSLGQMLAFYDKEDAALSLDVRELVRQKLENQIMKVSARNALKGTVKKVIEGSVNAEVVIEIAPGVEVTSIITIDSVKSLGLKEGQEAYAVIKSSDVMVAVA</sequence>
<name>E0UF19_GLOV7</name>
<dbReference type="SUPFAM" id="SSF50331">
    <property type="entry name" value="MOP-like"/>
    <property type="match status" value="1"/>
</dbReference>
<dbReference type="Proteomes" id="UP000008206">
    <property type="component" value="Chromosome"/>
</dbReference>
<dbReference type="AlphaFoldDB" id="E0UF19"/>
<evidence type="ECO:0000313" key="4">
    <source>
        <dbReference type="EMBL" id="ADN14271.1"/>
    </source>
</evidence>
<keyword evidence="1 2" id="KW-0500">Molybdenum</keyword>
<evidence type="ECO:0000259" key="3">
    <source>
        <dbReference type="PROSITE" id="PS51866"/>
    </source>
</evidence>
<dbReference type="RefSeq" id="WP_013322376.1">
    <property type="nucleotide sequence ID" value="NC_014501.1"/>
</dbReference>
<dbReference type="Gene3D" id="2.40.50.100">
    <property type="match status" value="1"/>
</dbReference>
<gene>
    <name evidence="4" type="ordered locus">Cyan7822_2293</name>
</gene>
<dbReference type="KEGG" id="cyj:Cyan7822_2293"/>
<evidence type="ECO:0000256" key="1">
    <source>
        <dbReference type="ARBA" id="ARBA00022505"/>
    </source>
</evidence>
<dbReference type="NCBIfam" id="TIGR00638">
    <property type="entry name" value="Mop"/>
    <property type="match status" value="1"/>
</dbReference>
<proteinExistence type="predicted"/>
<dbReference type="Pfam" id="PF03459">
    <property type="entry name" value="TOBE"/>
    <property type="match status" value="1"/>
</dbReference>
<dbReference type="InterPro" id="IPR005116">
    <property type="entry name" value="Transp-assoc_OB_typ1"/>
</dbReference>
<evidence type="ECO:0000256" key="2">
    <source>
        <dbReference type="PROSITE-ProRule" id="PRU01213"/>
    </source>
</evidence>
<accession>E0UF19</accession>
<dbReference type="OrthoDB" id="122515at2"/>
<feature type="domain" description="Mop" evidence="3">
    <location>
        <begin position="75"/>
        <end position="141"/>
    </location>
</feature>
<dbReference type="eggNOG" id="COG3585">
    <property type="taxonomic scope" value="Bacteria"/>
</dbReference>
<dbReference type="InterPro" id="IPR004606">
    <property type="entry name" value="Mop_domain"/>
</dbReference>
<dbReference type="GO" id="GO:0015689">
    <property type="term" value="P:molybdate ion transport"/>
    <property type="evidence" value="ECO:0007669"/>
    <property type="project" value="InterPro"/>
</dbReference>
<organism evidence="4 5">
    <name type="scientific">Gloeothece verrucosa (strain PCC 7822)</name>
    <name type="common">Cyanothece sp. (strain PCC 7822)</name>
    <dbReference type="NCBI Taxonomy" id="497965"/>
    <lineage>
        <taxon>Bacteria</taxon>
        <taxon>Bacillati</taxon>
        <taxon>Cyanobacteriota</taxon>
        <taxon>Cyanophyceae</taxon>
        <taxon>Oscillatoriophycideae</taxon>
        <taxon>Chroococcales</taxon>
        <taxon>Aphanothecaceae</taxon>
        <taxon>Gloeothece</taxon>
        <taxon>Gloeothece verrucosa</taxon>
    </lineage>
</organism>
<evidence type="ECO:0000313" key="5">
    <source>
        <dbReference type="Proteomes" id="UP000008206"/>
    </source>
</evidence>